<sequence length="55" mass="6602">MIFRPTYIIILFKITQVVTLIASRNLSSVKRKKKERNSKSFIPTMELLFNHQKHR</sequence>
<accession>A0A0K2TC26</accession>
<evidence type="ECO:0000313" key="2">
    <source>
        <dbReference type="EMBL" id="CDW23375.1"/>
    </source>
</evidence>
<keyword evidence="1" id="KW-0812">Transmembrane</keyword>
<reference evidence="2" key="1">
    <citation type="submission" date="2014-05" db="EMBL/GenBank/DDBJ databases">
        <authorList>
            <person name="Chronopoulou M."/>
        </authorList>
    </citation>
    <scope>NUCLEOTIDE SEQUENCE</scope>
    <source>
        <tissue evidence="2">Whole organism</tissue>
    </source>
</reference>
<evidence type="ECO:0000256" key="1">
    <source>
        <dbReference type="SAM" id="Phobius"/>
    </source>
</evidence>
<feature type="transmembrane region" description="Helical" evidence="1">
    <location>
        <begin position="6"/>
        <end position="26"/>
    </location>
</feature>
<organism evidence="2">
    <name type="scientific">Lepeophtheirus salmonis</name>
    <name type="common">Salmon louse</name>
    <name type="synonym">Caligus salmonis</name>
    <dbReference type="NCBI Taxonomy" id="72036"/>
    <lineage>
        <taxon>Eukaryota</taxon>
        <taxon>Metazoa</taxon>
        <taxon>Ecdysozoa</taxon>
        <taxon>Arthropoda</taxon>
        <taxon>Crustacea</taxon>
        <taxon>Multicrustacea</taxon>
        <taxon>Hexanauplia</taxon>
        <taxon>Copepoda</taxon>
        <taxon>Siphonostomatoida</taxon>
        <taxon>Caligidae</taxon>
        <taxon>Lepeophtheirus</taxon>
    </lineage>
</organism>
<protein>
    <submittedName>
        <fullName evidence="2">Uncharacterized protein</fullName>
    </submittedName>
</protein>
<dbReference type="EMBL" id="HACA01006014">
    <property type="protein sequence ID" value="CDW23375.1"/>
    <property type="molecule type" value="Transcribed_RNA"/>
</dbReference>
<name>A0A0K2TC26_LEPSM</name>
<keyword evidence="1" id="KW-0472">Membrane</keyword>
<proteinExistence type="predicted"/>
<dbReference type="AlphaFoldDB" id="A0A0K2TC26"/>
<keyword evidence="1" id="KW-1133">Transmembrane helix</keyword>